<evidence type="ECO:0000313" key="2">
    <source>
        <dbReference type="Proteomes" id="UP000295055"/>
    </source>
</evidence>
<organism evidence="1 2">
    <name type="scientific">Providencia alcalifaciens</name>
    <dbReference type="NCBI Taxonomy" id="126385"/>
    <lineage>
        <taxon>Bacteria</taxon>
        <taxon>Pseudomonadati</taxon>
        <taxon>Pseudomonadota</taxon>
        <taxon>Gammaproteobacteria</taxon>
        <taxon>Enterobacterales</taxon>
        <taxon>Morganellaceae</taxon>
        <taxon>Providencia</taxon>
    </lineage>
</organism>
<dbReference type="EMBL" id="SMAS01000007">
    <property type="protein sequence ID" value="TCT31543.1"/>
    <property type="molecule type" value="Genomic_DNA"/>
</dbReference>
<accession>A0A4R3NG98</accession>
<dbReference type="Proteomes" id="UP000295055">
    <property type="component" value="Unassembled WGS sequence"/>
</dbReference>
<name>A0A4R3NG98_9GAMM</name>
<dbReference type="SUPFAM" id="SSF143011">
    <property type="entry name" value="RelE-like"/>
    <property type="match status" value="1"/>
</dbReference>
<sequence length="96" mass="11266">MSYYNFDDSEQRARYNRNGHIPVPPSAMRKYNEWRRLIANYGYNPRTAAEHVGDTNPERLRGNTFSIRLTQEHRVVYSIQGNNITVHSVGGHYVRQ</sequence>
<reference evidence="1 2" key="1">
    <citation type="submission" date="2019-03" db="EMBL/GenBank/DDBJ databases">
        <title>Genomic analyses of the natural microbiome of Caenorhabditis elegans.</title>
        <authorList>
            <person name="Samuel B."/>
        </authorList>
    </citation>
    <scope>NUCLEOTIDE SEQUENCE [LARGE SCALE GENOMIC DNA]</scope>
    <source>
        <strain evidence="1 2">JUb102</strain>
    </source>
</reference>
<evidence type="ECO:0000313" key="1">
    <source>
        <dbReference type="EMBL" id="TCT31543.1"/>
    </source>
</evidence>
<gene>
    <name evidence="1" type="ORF">EC835_10771</name>
</gene>
<dbReference type="AlphaFoldDB" id="A0A4R3NG98"/>
<dbReference type="InterPro" id="IPR035093">
    <property type="entry name" value="RelE/ParE_toxin_dom_sf"/>
</dbReference>
<comment type="caution">
    <text evidence="1">The sequence shown here is derived from an EMBL/GenBank/DDBJ whole genome shotgun (WGS) entry which is preliminary data.</text>
</comment>
<dbReference type="Gene3D" id="3.30.2310.20">
    <property type="entry name" value="RelE-like"/>
    <property type="match status" value="1"/>
</dbReference>
<dbReference type="OrthoDB" id="6630555at2"/>
<protein>
    <submittedName>
        <fullName evidence="1">YoeB-like toxin of type II toxin-antitoxin system</fullName>
    </submittedName>
</protein>
<dbReference type="RefSeq" id="WP_132496696.1">
    <property type="nucleotide sequence ID" value="NZ_SMAS01000007.1"/>
</dbReference>
<proteinExistence type="predicted"/>